<sequence>MQYNVGMGMLPNKGANIGTNTLKSSDSAAETFLKKMFDST</sequence>
<evidence type="ECO:0000313" key="1">
    <source>
        <dbReference type="EMBL" id="KAE8545314.1"/>
    </source>
</evidence>
<gene>
    <name evidence="1" type="ORF">F6453_2286</name>
</gene>
<accession>A0A833JNW2</accession>
<dbReference type="Proteomes" id="UP000469950">
    <property type="component" value="Unassembled WGS sequence"/>
</dbReference>
<name>A0A833JNW2_MARNT</name>
<dbReference type="AlphaFoldDB" id="A0A833JNW2"/>
<comment type="caution">
    <text evidence="1">The sequence shown here is derived from an EMBL/GenBank/DDBJ whole genome shotgun (WGS) entry which is preliminary data.</text>
</comment>
<organism evidence="1 2">
    <name type="scientific">Marinobacter nauticus</name>
    <name type="common">Marinobacter hydrocarbonoclasticus</name>
    <name type="synonym">Marinobacter aquaeolei</name>
    <dbReference type="NCBI Taxonomy" id="2743"/>
    <lineage>
        <taxon>Bacteria</taxon>
        <taxon>Pseudomonadati</taxon>
        <taxon>Pseudomonadota</taxon>
        <taxon>Gammaproteobacteria</taxon>
        <taxon>Pseudomonadales</taxon>
        <taxon>Marinobacteraceae</taxon>
        <taxon>Marinobacter</taxon>
    </lineage>
</organism>
<dbReference type="EMBL" id="WBMP01000009">
    <property type="protein sequence ID" value="KAE8545314.1"/>
    <property type="molecule type" value="Genomic_DNA"/>
</dbReference>
<protein>
    <submittedName>
        <fullName evidence="1">Uncharacterized protein</fullName>
    </submittedName>
</protein>
<reference evidence="1 2" key="1">
    <citation type="submission" date="2019-10" db="EMBL/GenBank/DDBJ databases">
        <title>Draft genome sequence of Marinobacter hydrocarbonoclasticus NCT7M from the microbiome of the marine copepod.</title>
        <authorList>
            <person name="Nuttall R."/>
            <person name="Sharma G."/>
            <person name="Moisander P."/>
        </authorList>
    </citation>
    <scope>NUCLEOTIDE SEQUENCE [LARGE SCALE GENOMIC DNA]</scope>
    <source>
        <strain evidence="1 2">NCT7M</strain>
    </source>
</reference>
<proteinExistence type="predicted"/>
<evidence type="ECO:0000313" key="2">
    <source>
        <dbReference type="Proteomes" id="UP000469950"/>
    </source>
</evidence>